<evidence type="ECO:0000313" key="3">
    <source>
        <dbReference type="Proteomes" id="UP000298327"/>
    </source>
</evidence>
<evidence type="ECO:0000313" key="2">
    <source>
        <dbReference type="EMBL" id="TFY61514.1"/>
    </source>
</evidence>
<accession>A0A4Y9YG40</accession>
<comment type="caution">
    <text evidence="2">The sequence shown here is derived from an EMBL/GenBank/DDBJ whole genome shotgun (WGS) entry which is preliminary data.</text>
</comment>
<sequence>MAPSSYDFAADQEQFRYEMYLSAMQYYNLISERTLPPVPQWPQIEQPHDFHLQPHCSVSTELDLLQDAMVEGSYCIAMPLSDVVDTYPALPGPTAYQQALLSPMFAPGAMKMEDIQAQAMVPLYEDHVQQPVPVQSPQPVYLSRIAPAAFPDNRGGSGSMNRMRIPTPLFTYDELDTWAALERGSSHSLSCEYSALIKLEPEDTMDTSPDTASLTAGHVEPEDPRADSSAFWKGVADPLFAESAKGCSIPPVAQVFPDAEEAPGKTPKAPTSPSLSPPRANYSGIKKKEKPTKPPPFLACFFCRGRKIACTPLDPGSSDKTCE</sequence>
<reference evidence="2 3" key="1">
    <citation type="submission" date="2019-02" db="EMBL/GenBank/DDBJ databases">
        <title>Genome sequencing of the rare red list fungi Dentipellis fragilis.</title>
        <authorList>
            <person name="Buettner E."/>
            <person name="Kellner H."/>
        </authorList>
    </citation>
    <scope>NUCLEOTIDE SEQUENCE [LARGE SCALE GENOMIC DNA]</scope>
    <source>
        <strain evidence="2 3">DSM 105465</strain>
    </source>
</reference>
<proteinExistence type="predicted"/>
<feature type="region of interest" description="Disordered" evidence="1">
    <location>
        <begin position="258"/>
        <end position="294"/>
    </location>
</feature>
<protein>
    <submittedName>
        <fullName evidence="2">Uncharacterized protein</fullName>
    </submittedName>
</protein>
<gene>
    <name evidence="2" type="ORF">EVG20_g7025</name>
</gene>
<keyword evidence="3" id="KW-1185">Reference proteome</keyword>
<name>A0A4Y9YG40_9AGAM</name>
<evidence type="ECO:0000256" key="1">
    <source>
        <dbReference type="SAM" id="MobiDB-lite"/>
    </source>
</evidence>
<feature type="region of interest" description="Disordered" evidence="1">
    <location>
        <begin position="202"/>
        <end position="228"/>
    </location>
</feature>
<organism evidence="2 3">
    <name type="scientific">Dentipellis fragilis</name>
    <dbReference type="NCBI Taxonomy" id="205917"/>
    <lineage>
        <taxon>Eukaryota</taxon>
        <taxon>Fungi</taxon>
        <taxon>Dikarya</taxon>
        <taxon>Basidiomycota</taxon>
        <taxon>Agaricomycotina</taxon>
        <taxon>Agaricomycetes</taxon>
        <taxon>Russulales</taxon>
        <taxon>Hericiaceae</taxon>
        <taxon>Dentipellis</taxon>
    </lineage>
</organism>
<dbReference type="Proteomes" id="UP000298327">
    <property type="component" value="Unassembled WGS sequence"/>
</dbReference>
<dbReference type="EMBL" id="SEOQ01000506">
    <property type="protein sequence ID" value="TFY61514.1"/>
    <property type="molecule type" value="Genomic_DNA"/>
</dbReference>
<dbReference type="OrthoDB" id="3271127at2759"/>
<dbReference type="AlphaFoldDB" id="A0A4Y9YG40"/>